<dbReference type="Proteomes" id="UP000697107">
    <property type="component" value="Unassembled WGS sequence"/>
</dbReference>
<dbReference type="PROSITE" id="PS50280">
    <property type="entry name" value="SET"/>
    <property type="match status" value="1"/>
</dbReference>
<evidence type="ECO:0000313" key="8">
    <source>
        <dbReference type="Proteomes" id="UP000251314"/>
    </source>
</evidence>
<dbReference type="SUPFAM" id="SSF82199">
    <property type="entry name" value="SET domain"/>
    <property type="match status" value="1"/>
</dbReference>
<dbReference type="STRING" id="29920.A0A329SFY4"/>
<feature type="domain" description="SET" evidence="1">
    <location>
        <begin position="1"/>
        <end position="106"/>
    </location>
</feature>
<organism evidence="7 8">
    <name type="scientific">Phytophthora cactorum</name>
    <dbReference type="NCBI Taxonomy" id="29920"/>
    <lineage>
        <taxon>Eukaryota</taxon>
        <taxon>Sar</taxon>
        <taxon>Stramenopiles</taxon>
        <taxon>Oomycota</taxon>
        <taxon>Peronosporomycetes</taxon>
        <taxon>Peronosporales</taxon>
        <taxon>Peronosporaceae</taxon>
        <taxon>Phytophthora</taxon>
    </lineage>
</organism>
<reference evidence="2" key="2">
    <citation type="submission" date="2018-10" db="EMBL/GenBank/DDBJ databases">
        <title>Effector identification in a new, highly contiguous assembly of the strawberry crown rot pathogen Phytophthora cactorum.</title>
        <authorList>
            <person name="Armitage A.D."/>
            <person name="Nellist C.F."/>
            <person name="Bates H."/>
            <person name="Vickerstaff R.J."/>
            <person name="Harrison R.J."/>
        </authorList>
    </citation>
    <scope>NUCLEOTIDE SEQUENCE</scope>
    <source>
        <strain evidence="2">15-7</strain>
        <strain evidence="3">4032</strain>
        <strain evidence="4">4040</strain>
        <strain evidence="5">P415</strain>
        <strain evidence="6">P421</strain>
    </source>
</reference>
<keyword evidence="8" id="KW-1185">Reference proteome</keyword>
<dbReference type="EMBL" id="RCMI01000022">
    <property type="protein sequence ID" value="KAG2941880.1"/>
    <property type="molecule type" value="Genomic_DNA"/>
</dbReference>
<dbReference type="OrthoDB" id="57563at2759"/>
<dbReference type="EMBL" id="RCMK01000033">
    <property type="protein sequence ID" value="KAG2952758.1"/>
    <property type="molecule type" value="Genomic_DNA"/>
</dbReference>
<protein>
    <recommendedName>
        <fullName evidence="1">SET domain-containing protein</fullName>
    </recommendedName>
</protein>
<reference evidence="7 8" key="1">
    <citation type="submission" date="2018-01" db="EMBL/GenBank/DDBJ databases">
        <title>Draft genome of the strawberry crown rot pathogen Phytophthora cactorum.</title>
        <authorList>
            <person name="Armitage A.D."/>
            <person name="Lysoe E."/>
            <person name="Nellist C.F."/>
            <person name="Harrison R.J."/>
            <person name="Brurberg M.B."/>
        </authorList>
    </citation>
    <scope>NUCLEOTIDE SEQUENCE [LARGE SCALE GENOMIC DNA]</scope>
    <source>
        <strain evidence="7 8">10300</strain>
    </source>
</reference>
<dbReference type="Proteomes" id="UP000735874">
    <property type="component" value="Unassembled WGS sequence"/>
</dbReference>
<dbReference type="AlphaFoldDB" id="A0A329SFY4"/>
<dbReference type="Proteomes" id="UP000736787">
    <property type="component" value="Unassembled WGS sequence"/>
</dbReference>
<dbReference type="EMBL" id="RCMV01001579">
    <property type="protein sequence ID" value="KAG3207999.1"/>
    <property type="molecule type" value="Genomic_DNA"/>
</dbReference>
<dbReference type="SMART" id="SM00317">
    <property type="entry name" value="SET"/>
    <property type="match status" value="1"/>
</dbReference>
<dbReference type="EMBL" id="MJFZ01000159">
    <property type="protein sequence ID" value="RAW35743.1"/>
    <property type="molecule type" value="Genomic_DNA"/>
</dbReference>
<evidence type="ECO:0000313" key="2">
    <source>
        <dbReference type="EMBL" id="KAG2866961.1"/>
    </source>
</evidence>
<evidence type="ECO:0000313" key="6">
    <source>
        <dbReference type="EMBL" id="KAG3207999.1"/>
    </source>
</evidence>
<dbReference type="VEuPathDB" id="FungiDB:PC110_g7972"/>
<name>A0A329SFY4_9STRA</name>
<evidence type="ECO:0000259" key="1">
    <source>
        <dbReference type="PROSITE" id="PS50280"/>
    </source>
</evidence>
<evidence type="ECO:0000313" key="3">
    <source>
        <dbReference type="EMBL" id="KAG2941880.1"/>
    </source>
</evidence>
<comment type="caution">
    <text evidence="7">The sequence shown here is derived from an EMBL/GenBank/DDBJ whole genome shotgun (WGS) entry which is preliminary data.</text>
</comment>
<dbReference type="EMBL" id="RCMG01000032">
    <property type="protein sequence ID" value="KAG2866961.1"/>
    <property type="molecule type" value="Genomic_DNA"/>
</dbReference>
<dbReference type="Pfam" id="PF00856">
    <property type="entry name" value="SET"/>
    <property type="match status" value="1"/>
</dbReference>
<dbReference type="Proteomes" id="UP000251314">
    <property type="component" value="Unassembled WGS sequence"/>
</dbReference>
<evidence type="ECO:0000313" key="4">
    <source>
        <dbReference type="EMBL" id="KAG2952758.1"/>
    </source>
</evidence>
<dbReference type="InterPro" id="IPR001214">
    <property type="entry name" value="SET_dom"/>
</dbReference>
<accession>A0A329SFY4</accession>
<dbReference type="EMBL" id="RCML01001107">
    <property type="protein sequence ID" value="KAG2965441.1"/>
    <property type="molecule type" value="Genomic_DNA"/>
</dbReference>
<evidence type="ECO:0000313" key="7">
    <source>
        <dbReference type="EMBL" id="RAW35743.1"/>
    </source>
</evidence>
<dbReference type="Proteomes" id="UP000760860">
    <property type="component" value="Unassembled WGS sequence"/>
</dbReference>
<evidence type="ECO:0000313" key="5">
    <source>
        <dbReference type="EMBL" id="KAG2965441.1"/>
    </source>
</evidence>
<dbReference type="InterPro" id="IPR046341">
    <property type="entry name" value="SET_dom_sf"/>
</dbReference>
<sequence>MRGITATAPIPAGEVIGQYLGHLQVFGPPCRNGPSNEGYRLHLKTHPGKNEMGIDTLRCGGKMRLLNHSCNPTVRFHEVQTGTQLTVVAVTVRDVYPGEEVTVSYGDRLWFVCRCG</sequence>
<proteinExistence type="predicted"/>
<dbReference type="Gene3D" id="2.170.270.10">
    <property type="entry name" value="SET domain"/>
    <property type="match status" value="1"/>
</dbReference>
<gene>
    <name evidence="7" type="ORF">PC110_g7972</name>
    <name evidence="2" type="ORF">PC113_g2400</name>
    <name evidence="3" type="ORF">PC115_g1716</name>
    <name evidence="4" type="ORF">PC117_g2552</name>
    <name evidence="5" type="ORF">PC118_g19748</name>
    <name evidence="6" type="ORF">PC129_g20970</name>
</gene>
<dbReference type="Proteomes" id="UP000774804">
    <property type="component" value="Unassembled WGS sequence"/>
</dbReference>